<dbReference type="EMBL" id="GGFL01009947">
    <property type="protein sequence ID" value="MBW74125.1"/>
    <property type="molecule type" value="Transcribed_RNA"/>
</dbReference>
<proteinExistence type="predicted"/>
<evidence type="ECO:0000313" key="1">
    <source>
        <dbReference type="EMBL" id="MBW74125.1"/>
    </source>
</evidence>
<reference evidence="1" key="1">
    <citation type="submission" date="2018-01" db="EMBL/GenBank/DDBJ databases">
        <title>An insight into the sialome of Amazonian anophelines.</title>
        <authorList>
            <person name="Ribeiro J.M."/>
            <person name="Scarpassa V."/>
            <person name="Calvo E."/>
        </authorList>
    </citation>
    <scope>NUCLEOTIDE SEQUENCE</scope>
</reference>
<protein>
    <submittedName>
        <fullName evidence="1">Putative secreted protein</fullName>
    </submittedName>
</protein>
<accession>A0A2M4D991</accession>
<organism evidence="1">
    <name type="scientific">Anopheles darlingi</name>
    <name type="common">Mosquito</name>
    <dbReference type="NCBI Taxonomy" id="43151"/>
    <lineage>
        <taxon>Eukaryota</taxon>
        <taxon>Metazoa</taxon>
        <taxon>Ecdysozoa</taxon>
        <taxon>Arthropoda</taxon>
        <taxon>Hexapoda</taxon>
        <taxon>Insecta</taxon>
        <taxon>Pterygota</taxon>
        <taxon>Neoptera</taxon>
        <taxon>Endopterygota</taxon>
        <taxon>Diptera</taxon>
        <taxon>Nematocera</taxon>
        <taxon>Culicoidea</taxon>
        <taxon>Culicidae</taxon>
        <taxon>Anophelinae</taxon>
        <taxon>Anopheles</taxon>
    </lineage>
</organism>
<name>A0A2M4D991_ANODA</name>
<sequence>MQSLSWGTSPRVSESRCLLLSLLWDEGSGFRTATGTSPSELSDALIDRRTRQYSGAPEQLMSTISTC</sequence>
<dbReference type="AlphaFoldDB" id="A0A2M4D991"/>